<dbReference type="GO" id="GO:0006508">
    <property type="term" value="P:proteolysis"/>
    <property type="evidence" value="ECO:0007669"/>
    <property type="project" value="UniProtKB-KW"/>
</dbReference>
<dbReference type="Pfam" id="PF14343">
    <property type="entry name" value="PrcB_C"/>
    <property type="match status" value="1"/>
</dbReference>
<evidence type="ECO:0000256" key="1">
    <source>
        <dbReference type="SAM" id="MobiDB-lite"/>
    </source>
</evidence>
<dbReference type="Pfam" id="PF00395">
    <property type="entry name" value="SLH"/>
    <property type="match status" value="1"/>
</dbReference>
<sequence>MATTNEKVTRIEFMEELNQIGLSPNVTGAPADTLSRAEAAVFLAEALPPLNTGFAGGQPAPFRDLNSLTTGQQQAVSTLYSLGIVLGDGNGLFHGNQDLTRDELGMIVERTQARLQAAGASTSTTNPTKPTGIIRPTSPSTEPASSYQVITDLSALPQDVQNTALAVQGTSGAVSLDSGDSTYLLISAGERNTGGYAVTVDSVNETDTRIEVTVGLTTPAAGTMSLQAITYPQTVVEFAQTVKPIVVLNQEVLSA</sequence>
<keyword evidence="3" id="KW-0378">Hydrolase</keyword>
<keyword evidence="3" id="KW-0645">Protease</keyword>
<comment type="caution">
    <text evidence="3">The sequence shown here is derived from an EMBL/GenBank/DDBJ whole genome shotgun (WGS) entry which is preliminary data.</text>
</comment>
<feature type="domain" description="SLH" evidence="2">
    <location>
        <begin position="59"/>
        <end position="122"/>
    </location>
</feature>
<name>A0ABS1JAU0_9BACL</name>
<feature type="compositionally biased region" description="Polar residues" evidence="1">
    <location>
        <begin position="119"/>
        <end position="129"/>
    </location>
</feature>
<reference evidence="3 4" key="1">
    <citation type="submission" date="2021-01" db="EMBL/GenBank/DDBJ databases">
        <title>Tumebacillus sp. strain ITR2 16S ribosomal RNA gene Genome sequencing and assembly.</title>
        <authorList>
            <person name="Kang M."/>
        </authorList>
    </citation>
    <scope>NUCLEOTIDE SEQUENCE [LARGE SCALE GENOMIC DNA]</scope>
    <source>
        <strain evidence="3 4">ITR2</strain>
    </source>
</reference>
<keyword evidence="4" id="KW-1185">Reference proteome</keyword>
<dbReference type="EMBL" id="JAEQNB010000002">
    <property type="protein sequence ID" value="MBL0386728.1"/>
    <property type="molecule type" value="Genomic_DNA"/>
</dbReference>
<dbReference type="InterPro" id="IPR025748">
    <property type="entry name" value="PrcB_C_dom"/>
</dbReference>
<feature type="region of interest" description="Disordered" evidence="1">
    <location>
        <begin position="116"/>
        <end position="144"/>
    </location>
</feature>
<dbReference type="Proteomes" id="UP000602284">
    <property type="component" value="Unassembled WGS sequence"/>
</dbReference>
<dbReference type="GO" id="GO:0008233">
    <property type="term" value="F:peptidase activity"/>
    <property type="evidence" value="ECO:0007669"/>
    <property type="project" value="UniProtKB-KW"/>
</dbReference>
<evidence type="ECO:0000313" key="4">
    <source>
        <dbReference type="Proteomes" id="UP000602284"/>
    </source>
</evidence>
<protein>
    <submittedName>
        <fullName evidence="3">Protease complex subunit PrcB family protein</fullName>
    </submittedName>
</protein>
<organism evidence="3 4">
    <name type="scientific">Tumebacillus amylolyticus</name>
    <dbReference type="NCBI Taxonomy" id="2801339"/>
    <lineage>
        <taxon>Bacteria</taxon>
        <taxon>Bacillati</taxon>
        <taxon>Bacillota</taxon>
        <taxon>Bacilli</taxon>
        <taxon>Bacillales</taxon>
        <taxon>Alicyclobacillaceae</taxon>
        <taxon>Tumebacillus</taxon>
    </lineage>
</organism>
<dbReference type="InterPro" id="IPR001119">
    <property type="entry name" value="SLH_dom"/>
</dbReference>
<gene>
    <name evidence="3" type="ORF">JJB07_08690</name>
</gene>
<accession>A0ABS1JAU0</accession>
<dbReference type="PROSITE" id="PS51272">
    <property type="entry name" value="SLH"/>
    <property type="match status" value="1"/>
</dbReference>
<evidence type="ECO:0000259" key="2">
    <source>
        <dbReference type="PROSITE" id="PS51272"/>
    </source>
</evidence>
<proteinExistence type="predicted"/>
<evidence type="ECO:0000313" key="3">
    <source>
        <dbReference type="EMBL" id="MBL0386728.1"/>
    </source>
</evidence>
<dbReference type="RefSeq" id="WP_201633737.1">
    <property type="nucleotide sequence ID" value="NZ_JAEQNB010000002.1"/>
</dbReference>